<dbReference type="Proteomes" id="UP000308600">
    <property type="component" value="Unassembled WGS sequence"/>
</dbReference>
<dbReference type="EMBL" id="ML208569">
    <property type="protein sequence ID" value="TFK62633.1"/>
    <property type="molecule type" value="Genomic_DNA"/>
</dbReference>
<proteinExistence type="predicted"/>
<keyword evidence="2" id="KW-1185">Reference proteome</keyword>
<protein>
    <submittedName>
        <fullName evidence="1">Uncharacterized protein</fullName>
    </submittedName>
</protein>
<evidence type="ECO:0000313" key="2">
    <source>
        <dbReference type="Proteomes" id="UP000308600"/>
    </source>
</evidence>
<evidence type="ECO:0000313" key="1">
    <source>
        <dbReference type="EMBL" id="TFK62633.1"/>
    </source>
</evidence>
<organism evidence="1 2">
    <name type="scientific">Pluteus cervinus</name>
    <dbReference type="NCBI Taxonomy" id="181527"/>
    <lineage>
        <taxon>Eukaryota</taxon>
        <taxon>Fungi</taxon>
        <taxon>Dikarya</taxon>
        <taxon>Basidiomycota</taxon>
        <taxon>Agaricomycotina</taxon>
        <taxon>Agaricomycetes</taxon>
        <taxon>Agaricomycetidae</taxon>
        <taxon>Agaricales</taxon>
        <taxon>Pluteineae</taxon>
        <taxon>Pluteaceae</taxon>
        <taxon>Pluteus</taxon>
    </lineage>
</organism>
<gene>
    <name evidence="1" type="ORF">BDN72DRAFT_848448</name>
</gene>
<reference evidence="1 2" key="1">
    <citation type="journal article" date="2019" name="Nat. Ecol. Evol.">
        <title>Megaphylogeny resolves global patterns of mushroom evolution.</title>
        <authorList>
            <person name="Varga T."/>
            <person name="Krizsan K."/>
            <person name="Foldi C."/>
            <person name="Dima B."/>
            <person name="Sanchez-Garcia M."/>
            <person name="Sanchez-Ramirez S."/>
            <person name="Szollosi G.J."/>
            <person name="Szarkandi J.G."/>
            <person name="Papp V."/>
            <person name="Albert L."/>
            <person name="Andreopoulos W."/>
            <person name="Angelini C."/>
            <person name="Antonin V."/>
            <person name="Barry K.W."/>
            <person name="Bougher N.L."/>
            <person name="Buchanan P."/>
            <person name="Buyck B."/>
            <person name="Bense V."/>
            <person name="Catcheside P."/>
            <person name="Chovatia M."/>
            <person name="Cooper J."/>
            <person name="Damon W."/>
            <person name="Desjardin D."/>
            <person name="Finy P."/>
            <person name="Geml J."/>
            <person name="Haridas S."/>
            <person name="Hughes K."/>
            <person name="Justo A."/>
            <person name="Karasinski D."/>
            <person name="Kautmanova I."/>
            <person name="Kiss B."/>
            <person name="Kocsube S."/>
            <person name="Kotiranta H."/>
            <person name="LaButti K.M."/>
            <person name="Lechner B.E."/>
            <person name="Liimatainen K."/>
            <person name="Lipzen A."/>
            <person name="Lukacs Z."/>
            <person name="Mihaltcheva S."/>
            <person name="Morgado L.N."/>
            <person name="Niskanen T."/>
            <person name="Noordeloos M.E."/>
            <person name="Ohm R.A."/>
            <person name="Ortiz-Santana B."/>
            <person name="Ovrebo C."/>
            <person name="Racz N."/>
            <person name="Riley R."/>
            <person name="Savchenko A."/>
            <person name="Shiryaev A."/>
            <person name="Soop K."/>
            <person name="Spirin V."/>
            <person name="Szebenyi C."/>
            <person name="Tomsovsky M."/>
            <person name="Tulloss R.E."/>
            <person name="Uehling J."/>
            <person name="Grigoriev I.V."/>
            <person name="Vagvolgyi C."/>
            <person name="Papp T."/>
            <person name="Martin F.M."/>
            <person name="Miettinen O."/>
            <person name="Hibbett D.S."/>
            <person name="Nagy L.G."/>
        </authorList>
    </citation>
    <scope>NUCLEOTIDE SEQUENCE [LARGE SCALE GENOMIC DNA]</scope>
    <source>
        <strain evidence="1 2">NL-1719</strain>
    </source>
</reference>
<sequence>MELEGTPTANTAPSLSASECADFIHKLKRYTGQSESEIIKFFREGPYGSLAASRPEYQKLIEIEQQLDAVDKRAREMCPNPTQLGRKPRPGDDVTIAILSPNLKIRVYSGPEMVPLGMFSFDFVDENDNYIATPSDIKIFSTGSGSTPPGPVYSIEKYMALQDPRNSSNSIRNFRVDKSKMDPNWETYAVQEGVQLLIRIVLFKSQPTNARIL</sequence>
<name>A0ACD3A9U2_9AGAR</name>
<accession>A0ACD3A9U2</accession>